<name>A0A951PUR3_9NOST</name>
<sequence length="348" mass="38152">MWDYEQLFKIIEELVMHHSPSGVETEINRFLMQRFATLGVEVWSDRADNIIAKIPGKNPNKAVAITAHKDEIGAIVKTVGDAGRVEVRKLGGSYPWIYGEGVVDLLGDHETISGVLSFGSRHVSHESPQKVQQEDTAVKWENAWIETKLSAVELEAAGIRPGTRMVIGKHRKHPVRLKDHIASYTLDNKASLAILLALAQQVKQPAVNVYLVASAKEEVGAIGALFFTQNQVLDALIALEICPLSNEYPIEDGKSPVILSQDAYGIYDETLNGQLRHCAKQIDMPVQLATLSQFGSDASIAMKFGHVGRAACLAFPTQNTHGYEIAHLGAIANCINLLKAFCETEFDS</sequence>
<dbReference type="GO" id="GO:0006508">
    <property type="term" value="P:proteolysis"/>
    <property type="evidence" value="ECO:0007669"/>
    <property type="project" value="UniProtKB-KW"/>
</dbReference>
<evidence type="ECO:0000256" key="6">
    <source>
        <dbReference type="PIRNR" id="PIRNR001123"/>
    </source>
</evidence>
<comment type="cofactor">
    <cofactor evidence="8">
        <name>a divalent metal cation</name>
        <dbReference type="ChEBI" id="CHEBI:60240"/>
    </cofactor>
    <text evidence="8">Binds 2 divalent metal cations per subunit.</text>
</comment>
<evidence type="ECO:0000256" key="4">
    <source>
        <dbReference type="ARBA" id="ARBA00022723"/>
    </source>
</evidence>
<keyword evidence="2" id="KW-0031">Aminopeptidase</keyword>
<feature type="binding site" evidence="8">
    <location>
        <position position="68"/>
    </location>
    <ligand>
        <name>Zn(2+)</name>
        <dbReference type="ChEBI" id="CHEBI:29105"/>
        <label>1</label>
    </ligand>
</feature>
<comment type="similarity">
    <text evidence="1 6">Belongs to the peptidase M42 family.</text>
</comment>
<keyword evidence="4 8" id="KW-0479">Metal-binding</keyword>
<dbReference type="Gene3D" id="3.40.630.10">
    <property type="entry name" value="Zn peptidases"/>
    <property type="match status" value="1"/>
</dbReference>
<feature type="binding site" evidence="8">
    <location>
        <position position="187"/>
    </location>
    <ligand>
        <name>Zn(2+)</name>
        <dbReference type="ChEBI" id="CHEBI:29105"/>
        <label>1</label>
    </ligand>
</feature>
<dbReference type="PANTHER" id="PTHR32481">
    <property type="entry name" value="AMINOPEPTIDASE"/>
    <property type="match status" value="1"/>
</dbReference>
<evidence type="ECO:0000256" key="2">
    <source>
        <dbReference type="ARBA" id="ARBA00022438"/>
    </source>
</evidence>
<dbReference type="AlphaFoldDB" id="A0A951PUR3"/>
<feature type="binding site" evidence="8">
    <location>
        <position position="187"/>
    </location>
    <ligand>
        <name>Zn(2+)</name>
        <dbReference type="ChEBI" id="CHEBI:29105"/>
        <label>2</label>
    </ligand>
</feature>
<evidence type="ECO:0000313" key="9">
    <source>
        <dbReference type="EMBL" id="MBW4560230.1"/>
    </source>
</evidence>
<evidence type="ECO:0000256" key="1">
    <source>
        <dbReference type="ARBA" id="ARBA00006272"/>
    </source>
</evidence>
<dbReference type="GO" id="GO:0004177">
    <property type="term" value="F:aminopeptidase activity"/>
    <property type="evidence" value="ECO:0007669"/>
    <property type="project" value="UniProtKB-UniRule"/>
</dbReference>
<feature type="active site" description="Proton acceptor" evidence="7">
    <location>
        <position position="217"/>
    </location>
</feature>
<evidence type="ECO:0000256" key="8">
    <source>
        <dbReference type="PIRSR" id="PIRSR001123-2"/>
    </source>
</evidence>
<keyword evidence="5" id="KW-0378">Hydrolase</keyword>
<reference evidence="9" key="1">
    <citation type="submission" date="2021-05" db="EMBL/GenBank/DDBJ databases">
        <authorList>
            <person name="Pietrasiak N."/>
            <person name="Ward R."/>
            <person name="Stajich J.E."/>
            <person name="Kurbessoian T."/>
        </authorList>
    </citation>
    <scope>NUCLEOTIDE SEQUENCE</scope>
    <source>
        <strain evidence="9">JT2-VF2</strain>
    </source>
</reference>
<dbReference type="InterPro" id="IPR051464">
    <property type="entry name" value="Peptidase_M42_aminopept"/>
</dbReference>
<dbReference type="GO" id="GO:0046872">
    <property type="term" value="F:metal ion binding"/>
    <property type="evidence" value="ECO:0007669"/>
    <property type="project" value="UniProtKB-UniRule"/>
</dbReference>
<keyword evidence="3" id="KW-0645">Protease</keyword>
<protein>
    <submittedName>
        <fullName evidence="9">M42 family peptidase</fullName>
    </submittedName>
</protein>
<evidence type="ECO:0000256" key="3">
    <source>
        <dbReference type="ARBA" id="ARBA00022670"/>
    </source>
</evidence>
<dbReference type="SUPFAM" id="SSF101821">
    <property type="entry name" value="Aminopeptidase/glucanase lid domain"/>
    <property type="match status" value="1"/>
</dbReference>
<dbReference type="SUPFAM" id="SSF53187">
    <property type="entry name" value="Zn-dependent exopeptidases"/>
    <property type="match status" value="1"/>
</dbReference>
<feature type="binding site" evidence="8">
    <location>
        <position position="218"/>
    </location>
    <ligand>
        <name>Zn(2+)</name>
        <dbReference type="ChEBI" id="CHEBI:29105"/>
        <label>2</label>
    </ligand>
</feature>
<dbReference type="PIRSF" id="PIRSF001123">
    <property type="entry name" value="PepA_GA"/>
    <property type="match status" value="1"/>
</dbReference>
<evidence type="ECO:0000313" key="10">
    <source>
        <dbReference type="Proteomes" id="UP000715781"/>
    </source>
</evidence>
<dbReference type="PANTHER" id="PTHR32481:SF0">
    <property type="entry name" value="AMINOPEPTIDASE YPDE-RELATED"/>
    <property type="match status" value="1"/>
</dbReference>
<dbReference type="Gene3D" id="2.40.30.40">
    <property type="entry name" value="Peptidase M42, domain 2"/>
    <property type="match status" value="1"/>
</dbReference>
<feature type="binding site" evidence="8">
    <location>
        <position position="240"/>
    </location>
    <ligand>
        <name>Zn(2+)</name>
        <dbReference type="ChEBI" id="CHEBI:29105"/>
        <label>1</label>
    </ligand>
</feature>
<dbReference type="InterPro" id="IPR008007">
    <property type="entry name" value="Peptidase_M42"/>
</dbReference>
<reference evidence="9" key="2">
    <citation type="journal article" date="2022" name="Microbiol. Resour. Announc.">
        <title>Metagenome Sequencing to Explore Phylogenomics of Terrestrial Cyanobacteria.</title>
        <authorList>
            <person name="Ward R.D."/>
            <person name="Stajich J.E."/>
            <person name="Johansen J.R."/>
            <person name="Huntemann M."/>
            <person name="Clum A."/>
            <person name="Foster B."/>
            <person name="Foster B."/>
            <person name="Roux S."/>
            <person name="Palaniappan K."/>
            <person name="Varghese N."/>
            <person name="Mukherjee S."/>
            <person name="Reddy T.B.K."/>
            <person name="Daum C."/>
            <person name="Copeland A."/>
            <person name="Chen I.A."/>
            <person name="Ivanova N.N."/>
            <person name="Kyrpides N.C."/>
            <person name="Shapiro N."/>
            <person name="Eloe-Fadrosh E.A."/>
            <person name="Pietrasiak N."/>
        </authorList>
    </citation>
    <scope>NUCLEOTIDE SEQUENCE</scope>
    <source>
        <strain evidence="9">JT2-VF2</strain>
    </source>
</reference>
<accession>A0A951PUR3</accession>
<evidence type="ECO:0000256" key="5">
    <source>
        <dbReference type="ARBA" id="ARBA00022801"/>
    </source>
</evidence>
<proteinExistence type="inferred from homology"/>
<dbReference type="EMBL" id="JAHHHN010000001">
    <property type="protein sequence ID" value="MBW4560230.1"/>
    <property type="molecule type" value="Genomic_DNA"/>
</dbReference>
<feature type="binding site" evidence="8">
    <location>
        <position position="321"/>
    </location>
    <ligand>
        <name>Zn(2+)</name>
        <dbReference type="ChEBI" id="CHEBI:29105"/>
        <label>2</label>
    </ligand>
</feature>
<dbReference type="Pfam" id="PF05343">
    <property type="entry name" value="Peptidase_M42"/>
    <property type="match status" value="1"/>
</dbReference>
<dbReference type="Proteomes" id="UP000715781">
    <property type="component" value="Unassembled WGS sequence"/>
</dbReference>
<evidence type="ECO:0000256" key="7">
    <source>
        <dbReference type="PIRSR" id="PIRSR001123-1"/>
    </source>
</evidence>
<comment type="caution">
    <text evidence="9">The sequence shown here is derived from an EMBL/GenBank/DDBJ whole genome shotgun (WGS) entry which is preliminary data.</text>
</comment>
<gene>
    <name evidence="9" type="ORF">KME32_03575</name>
</gene>
<dbReference type="InterPro" id="IPR023367">
    <property type="entry name" value="Peptidase_M42_dom2"/>
</dbReference>
<organism evidence="9 10">
    <name type="scientific">Mojavia pulchra JT2-VF2</name>
    <dbReference type="NCBI Taxonomy" id="287848"/>
    <lineage>
        <taxon>Bacteria</taxon>
        <taxon>Bacillati</taxon>
        <taxon>Cyanobacteriota</taxon>
        <taxon>Cyanophyceae</taxon>
        <taxon>Nostocales</taxon>
        <taxon>Nostocaceae</taxon>
    </lineage>
</organism>